<dbReference type="EMBL" id="MFEN01000031">
    <property type="protein sequence ID" value="OGE83973.1"/>
    <property type="molecule type" value="Genomic_DNA"/>
</dbReference>
<sequence length="187" mass="21557">MRQYRQHQMEKLHLSPAGETRPELQRGKIMAVIQTHAKPLDLSLENALNLAVQLHDPSKKVRERMEMVDCYYLGARYAVLLDEVERVKQTFMRHFRSFARHFEEDALCDGINHETLFTNFAPAIGEGNVFPFLILGEFYGLWTIATPKRVKEHDLKRTIPRSAWKHLAVGGVGVIRLDADFASQVRT</sequence>
<evidence type="ECO:0000313" key="3">
    <source>
        <dbReference type="Proteomes" id="UP000176339"/>
    </source>
</evidence>
<accession>A0A1F5P277</accession>
<comment type="caution">
    <text evidence="2">The sequence shown here is derived from an EMBL/GenBank/DDBJ whole genome shotgun (WGS) entry which is preliminary data.</text>
</comment>
<organism evidence="2 3">
    <name type="scientific">Candidatus Doudnabacteria bacterium RIFCSPHIGHO2_01_FULL_49_9</name>
    <dbReference type="NCBI Taxonomy" id="1817827"/>
    <lineage>
        <taxon>Bacteria</taxon>
        <taxon>Candidatus Doudnaibacteriota</taxon>
    </lineage>
</organism>
<evidence type="ECO:0000313" key="2">
    <source>
        <dbReference type="EMBL" id="OGE83973.1"/>
    </source>
</evidence>
<protein>
    <submittedName>
        <fullName evidence="2">Uncharacterized protein</fullName>
    </submittedName>
</protein>
<name>A0A1F5P277_9BACT</name>
<reference evidence="2 3" key="1">
    <citation type="journal article" date="2016" name="Nat. Commun.">
        <title>Thousands of microbial genomes shed light on interconnected biogeochemical processes in an aquifer system.</title>
        <authorList>
            <person name="Anantharaman K."/>
            <person name="Brown C.T."/>
            <person name="Hug L.A."/>
            <person name="Sharon I."/>
            <person name="Castelle C.J."/>
            <person name="Probst A.J."/>
            <person name="Thomas B.C."/>
            <person name="Singh A."/>
            <person name="Wilkins M.J."/>
            <person name="Karaoz U."/>
            <person name="Brodie E.L."/>
            <person name="Williams K.H."/>
            <person name="Hubbard S.S."/>
            <person name="Banfield J.F."/>
        </authorList>
    </citation>
    <scope>NUCLEOTIDE SEQUENCE [LARGE SCALE GENOMIC DNA]</scope>
</reference>
<evidence type="ECO:0000256" key="1">
    <source>
        <dbReference type="SAM" id="MobiDB-lite"/>
    </source>
</evidence>
<dbReference type="AlphaFoldDB" id="A0A1F5P277"/>
<dbReference type="Proteomes" id="UP000176339">
    <property type="component" value="Unassembled WGS sequence"/>
</dbReference>
<proteinExistence type="predicted"/>
<feature type="region of interest" description="Disordered" evidence="1">
    <location>
        <begin position="1"/>
        <end position="20"/>
    </location>
</feature>
<gene>
    <name evidence="2" type="ORF">A2846_04190</name>
</gene>